<evidence type="ECO:0000256" key="12">
    <source>
        <dbReference type="ARBA" id="ARBA00022960"/>
    </source>
</evidence>
<evidence type="ECO:0000256" key="13">
    <source>
        <dbReference type="ARBA" id="ARBA00022984"/>
    </source>
</evidence>
<evidence type="ECO:0000256" key="6">
    <source>
        <dbReference type="ARBA" id="ARBA00015188"/>
    </source>
</evidence>
<dbReference type="GO" id="GO:0008360">
    <property type="term" value="P:regulation of cell shape"/>
    <property type="evidence" value="ECO:0007669"/>
    <property type="project" value="UniProtKB-KW"/>
</dbReference>
<keyword evidence="14 19" id="KW-0560">Oxidoreductase</keyword>
<evidence type="ECO:0000313" key="21">
    <source>
        <dbReference type="EMBL" id="RDU69606.1"/>
    </source>
</evidence>
<feature type="domain" description="UDP-N-acetylenolpyruvoylglucosamine reductase C-terminal" evidence="20">
    <location>
        <begin position="173"/>
        <end position="258"/>
    </location>
</feature>
<comment type="cofactor">
    <cofactor evidence="1 19">
        <name>FAD</name>
        <dbReference type="ChEBI" id="CHEBI:57692"/>
    </cofactor>
</comment>
<dbReference type="NCBIfam" id="TIGR00179">
    <property type="entry name" value="murB"/>
    <property type="match status" value="1"/>
</dbReference>
<feature type="active site" evidence="19">
    <location>
        <position position="254"/>
    </location>
</feature>
<keyword evidence="16 19" id="KW-0961">Cell wall biogenesis/degradation</keyword>
<sequence length="259" mass="28833">MLKKSIDFCKYTSLKIGGILEVEFLNEPRALNDREKILGAGNNILVSPDASDLYILGKEFDYILDLGELIEIGGAVSSGRIYSYFKKNNLFGLEFLRGLPGSLGGLIKMNAGMKNYEIKQILQSVCIDGEWVESKKLDFAYRHSGIDGVIYGARFFKIEGFRSELINVFEMMRNSHPHLPSCGSCFKNPNGDFAGRLLESVGMKGFRVGGVGLSEKHANFLVNLGGGRFEEALGVIFEAKRRVREERGIELECEVKIIT</sequence>
<dbReference type="PANTHER" id="PTHR21071">
    <property type="entry name" value="UDP-N-ACETYLENOLPYRUVOYLGLUCOSAMINE REDUCTASE"/>
    <property type="match status" value="1"/>
</dbReference>
<evidence type="ECO:0000256" key="7">
    <source>
        <dbReference type="ARBA" id="ARBA00022490"/>
    </source>
</evidence>
<dbReference type="GO" id="GO:0008762">
    <property type="term" value="F:UDP-N-acetylmuramate dehydrogenase activity"/>
    <property type="evidence" value="ECO:0007669"/>
    <property type="project" value="UniProtKB-UniRule"/>
</dbReference>
<feature type="active site" evidence="19">
    <location>
        <position position="142"/>
    </location>
</feature>
<dbReference type="UniPathway" id="UPA00219"/>
<keyword evidence="13 19" id="KW-0573">Peptidoglycan synthesis</keyword>
<dbReference type="InterPro" id="IPR036635">
    <property type="entry name" value="MurB_C_sf"/>
</dbReference>
<dbReference type="Proteomes" id="UP000257067">
    <property type="component" value="Unassembled WGS sequence"/>
</dbReference>
<dbReference type="SUPFAM" id="SSF56194">
    <property type="entry name" value="Uridine diphospho-N-Acetylenolpyruvylglucosamine reductase, MurB, C-terminal domain"/>
    <property type="match status" value="1"/>
</dbReference>
<gene>
    <name evidence="19 21" type="primary">murB</name>
    <name evidence="21" type="ORF">CQA62_02875</name>
</gene>
<evidence type="ECO:0000256" key="4">
    <source>
        <dbReference type="ARBA" id="ARBA00004752"/>
    </source>
</evidence>
<dbReference type="GO" id="GO:0009252">
    <property type="term" value="P:peptidoglycan biosynthetic process"/>
    <property type="evidence" value="ECO:0007669"/>
    <property type="project" value="UniProtKB-UniRule"/>
</dbReference>
<keyword evidence="12 19" id="KW-0133">Cell shape</keyword>
<comment type="caution">
    <text evidence="21">The sequence shown here is derived from an EMBL/GenBank/DDBJ whole genome shotgun (WGS) entry which is preliminary data.</text>
</comment>
<dbReference type="SUPFAM" id="SSF56176">
    <property type="entry name" value="FAD-binding/transporter-associated domain-like"/>
    <property type="match status" value="1"/>
</dbReference>
<dbReference type="RefSeq" id="WP_104724400.1">
    <property type="nucleotide sequence ID" value="NZ_FZNE01000003.1"/>
</dbReference>
<comment type="function">
    <text evidence="2 19">Cell wall formation.</text>
</comment>
<evidence type="ECO:0000313" key="22">
    <source>
        <dbReference type="Proteomes" id="UP000257067"/>
    </source>
</evidence>
<keyword evidence="11 19" id="KW-0521">NADP</keyword>
<dbReference type="Gene3D" id="3.30.465.10">
    <property type="match status" value="1"/>
</dbReference>
<dbReference type="Pfam" id="PF02873">
    <property type="entry name" value="MurB_C"/>
    <property type="match status" value="1"/>
</dbReference>
<comment type="similarity">
    <text evidence="19">Belongs to the MurB family.</text>
</comment>
<comment type="subcellular location">
    <subcellularLocation>
        <location evidence="3 19">Cytoplasm</location>
    </subcellularLocation>
</comment>
<comment type="pathway">
    <text evidence="4 19">Cell wall biogenesis; peptidoglycan biosynthesis.</text>
</comment>
<keyword evidence="10 19" id="KW-0274">FAD</keyword>
<evidence type="ECO:0000256" key="15">
    <source>
        <dbReference type="ARBA" id="ARBA00023306"/>
    </source>
</evidence>
<dbReference type="InterPro" id="IPR016169">
    <property type="entry name" value="FAD-bd_PCMH_sub2"/>
</dbReference>
<evidence type="ECO:0000256" key="2">
    <source>
        <dbReference type="ARBA" id="ARBA00003921"/>
    </source>
</evidence>
<evidence type="ECO:0000256" key="1">
    <source>
        <dbReference type="ARBA" id="ARBA00001974"/>
    </source>
</evidence>
<feature type="active site" description="Proton donor" evidence="19">
    <location>
        <position position="184"/>
    </location>
</feature>
<keyword evidence="9 19" id="KW-0285">Flavoprotein</keyword>
<evidence type="ECO:0000256" key="10">
    <source>
        <dbReference type="ARBA" id="ARBA00022827"/>
    </source>
</evidence>
<proteinExistence type="inferred from homology"/>
<name>A0A3D8IXB5_9HELI</name>
<keyword evidence="7 19" id="KW-0963">Cytoplasm</keyword>
<dbReference type="Gene3D" id="3.90.78.10">
    <property type="entry name" value="UDP-N-acetylenolpyruvoylglucosamine reductase, C-terminal domain"/>
    <property type="match status" value="1"/>
</dbReference>
<dbReference type="GO" id="GO:0051301">
    <property type="term" value="P:cell division"/>
    <property type="evidence" value="ECO:0007669"/>
    <property type="project" value="UniProtKB-KW"/>
</dbReference>
<accession>A0A3D8IXB5</accession>
<evidence type="ECO:0000256" key="14">
    <source>
        <dbReference type="ARBA" id="ARBA00023002"/>
    </source>
</evidence>
<reference evidence="21 22" key="1">
    <citation type="submission" date="2018-04" db="EMBL/GenBank/DDBJ databases">
        <title>Novel Campyloabacter and Helicobacter Species and Strains.</title>
        <authorList>
            <person name="Mannion A.J."/>
            <person name="Shen Z."/>
            <person name="Fox J.G."/>
        </authorList>
    </citation>
    <scope>NUCLEOTIDE SEQUENCE [LARGE SCALE GENOMIC DNA]</scope>
    <source>
        <strain evidence="21 22">ATCC 700242</strain>
    </source>
</reference>
<dbReference type="GO" id="GO:0071555">
    <property type="term" value="P:cell wall organization"/>
    <property type="evidence" value="ECO:0007669"/>
    <property type="project" value="UniProtKB-KW"/>
</dbReference>
<keyword evidence="22" id="KW-1185">Reference proteome</keyword>
<dbReference type="EC" id="1.3.1.98" evidence="5 19"/>
<keyword evidence="8 19" id="KW-0132">Cell division</keyword>
<evidence type="ECO:0000256" key="17">
    <source>
        <dbReference type="ARBA" id="ARBA00031026"/>
    </source>
</evidence>
<evidence type="ECO:0000259" key="20">
    <source>
        <dbReference type="Pfam" id="PF02873"/>
    </source>
</evidence>
<evidence type="ECO:0000256" key="19">
    <source>
        <dbReference type="HAMAP-Rule" id="MF_00037"/>
    </source>
</evidence>
<dbReference type="OrthoDB" id="9804753at2"/>
<dbReference type="InterPro" id="IPR036318">
    <property type="entry name" value="FAD-bd_PCMH-like_sf"/>
</dbReference>
<evidence type="ECO:0000256" key="18">
    <source>
        <dbReference type="ARBA" id="ARBA00048914"/>
    </source>
</evidence>
<evidence type="ECO:0000256" key="11">
    <source>
        <dbReference type="ARBA" id="ARBA00022857"/>
    </source>
</evidence>
<evidence type="ECO:0000256" key="5">
    <source>
        <dbReference type="ARBA" id="ARBA00012518"/>
    </source>
</evidence>
<evidence type="ECO:0000256" key="16">
    <source>
        <dbReference type="ARBA" id="ARBA00023316"/>
    </source>
</evidence>
<dbReference type="InterPro" id="IPR003170">
    <property type="entry name" value="MurB"/>
</dbReference>
<evidence type="ECO:0000256" key="8">
    <source>
        <dbReference type="ARBA" id="ARBA00022618"/>
    </source>
</evidence>
<dbReference type="InterPro" id="IPR011601">
    <property type="entry name" value="MurB_C"/>
</dbReference>
<dbReference type="NCBIfam" id="NF010479">
    <property type="entry name" value="PRK13904.1"/>
    <property type="match status" value="1"/>
</dbReference>
<dbReference type="HAMAP" id="MF_00037">
    <property type="entry name" value="MurB"/>
    <property type="match status" value="1"/>
</dbReference>
<keyword evidence="15 19" id="KW-0131">Cell cycle</keyword>
<evidence type="ECO:0000256" key="9">
    <source>
        <dbReference type="ARBA" id="ARBA00022630"/>
    </source>
</evidence>
<protein>
    <recommendedName>
        <fullName evidence="6 19">UDP-N-acetylenolpyruvoylglucosamine reductase</fullName>
        <ecNumber evidence="5 19">1.3.1.98</ecNumber>
    </recommendedName>
    <alternativeName>
        <fullName evidence="17 19">UDP-N-acetylmuramate dehydrogenase</fullName>
    </alternativeName>
</protein>
<dbReference type="AlphaFoldDB" id="A0A3D8IXB5"/>
<organism evidence="21 22">
    <name type="scientific">Helicobacter cholecystus</name>
    <dbReference type="NCBI Taxonomy" id="45498"/>
    <lineage>
        <taxon>Bacteria</taxon>
        <taxon>Pseudomonadati</taxon>
        <taxon>Campylobacterota</taxon>
        <taxon>Epsilonproteobacteria</taxon>
        <taxon>Campylobacterales</taxon>
        <taxon>Helicobacteraceae</taxon>
        <taxon>Helicobacter</taxon>
    </lineage>
</organism>
<dbReference type="GO" id="GO:0005829">
    <property type="term" value="C:cytosol"/>
    <property type="evidence" value="ECO:0007669"/>
    <property type="project" value="TreeGrafter"/>
</dbReference>
<dbReference type="EMBL" id="NXLU01000002">
    <property type="protein sequence ID" value="RDU69606.1"/>
    <property type="molecule type" value="Genomic_DNA"/>
</dbReference>
<evidence type="ECO:0000256" key="3">
    <source>
        <dbReference type="ARBA" id="ARBA00004496"/>
    </source>
</evidence>
<comment type="catalytic activity">
    <reaction evidence="18 19">
        <text>UDP-N-acetyl-alpha-D-muramate + NADP(+) = UDP-N-acetyl-3-O-(1-carboxyvinyl)-alpha-D-glucosamine + NADPH + H(+)</text>
        <dbReference type="Rhea" id="RHEA:12248"/>
        <dbReference type="ChEBI" id="CHEBI:15378"/>
        <dbReference type="ChEBI" id="CHEBI:57783"/>
        <dbReference type="ChEBI" id="CHEBI:58349"/>
        <dbReference type="ChEBI" id="CHEBI:68483"/>
        <dbReference type="ChEBI" id="CHEBI:70757"/>
        <dbReference type="EC" id="1.3.1.98"/>
    </reaction>
</comment>
<dbReference type="GO" id="GO:0050660">
    <property type="term" value="F:flavin adenine dinucleotide binding"/>
    <property type="evidence" value="ECO:0007669"/>
    <property type="project" value="InterPro"/>
</dbReference>
<dbReference type="PANTHER" id="PTHR21071:SF4">
    <property type="entry name" value="UDP-N-ACETYLENOLPYRUVOYLGLUCOSAMINE REDUCTASE"/>
    <property type="match status" value="1"/>
</dbReference>